<dbReference type="RefSeq" id="WP_323446110.1">
    <property type="nucleotide sequence ID" value="NZ_BSBI01000002.1"/>
</dbReference>
<reference evidence="2 3" key="1">
    <citation type="submission" date="2022-10" db="EMBL/GenBank/DDBJ databases">
        <title>Draft genome sequence of Streptomyces sp. YSPA8.</title>
        <authorList>
            <person name="Moriuchi R."/>
            <person name="Dohra H."/>
            <person name="Yamamura H."/>
            <person name="Kodani S."/>
        </authorList>
    </citation>
    <scope>NUCLEOTIDE SEQUENCE [LARGE SCALE GENOMIC DNA]</scope>
    <source>
        <strain evidence="2 3">YSPA8</strain>
    </source>
</reference>
<dbReference type="Proteomes" id="UP001291653">
    <property type="component" value="Unassembled WGS sequence"/>
</dbReference>
<accession>A0ABQ5NV65</accession>
<organism evidence="2 3">
    <name type="scientific">Streptomyces yaizuensis</name>
    <dbReference type="NCBI Taxonomy" id="2989713"/>
    <lineage>
        <taxon>Bacteria</taxon>
        <taxon>Bacillati</taxon>
        <taxon>Actinomycetota</taxon>
        <taxon>Actinomycetes</taxon>
        <taxon>Kitasatosporales</taxon>
        <taxon>Streptomycetaceae</taxon>
        <taxon>Streptomyces</taxon>
    </lineage>
</organism>
<dbReference type="InterPro" id="IPR005302">
    <property type="entry name" value="MoCF_Sase_C"/>
</dbReference>
<proteinExistence type="predicted"/>
<dbReference type="PROSITE" id="PS51340">
    <property type="entry name" value="MOSC"/>
    <property type="match status" value="1"/>
</dbReference>
<sequence length="296" mass="31064">MRGAEAVITVRRLTYFPVKGCAGTDVPTARVGETGLEHDRTFMVVDPAEGTFHSQRTLPRMAAVRPEVVDGGAGLRLSADGTESLFLPVVPDGPRRAVSLFGRPLGEAVDQGDEVAAWFSGVLGVGARLVRVVPGFDRDGWGETPGKVAFADAHALLVASQESLDDLNARIAANGGRPVPMDRFRPNVVLDGCPAPHAEDVMRRMEIGTAAFAHATPAARCAVPMVDQVTGERDGPEPVRTLSTYRRDARLQNKVTFGAKAAVVRPGVLSVGDTVTVAWHAGSAGLTGLSSGAAAR</sequence>
<feature type="domain" description="MOSC" evidence="1">
    <location>
        <begin position="131"/>
        <end position="278"/>
    </location>
</feature>
<gene>
    <name evidence="2" type="ORF">SYYSPA8_07120</name>
</gene>
<dbReference type="InterPro" id="IPR005303">
    <property type="entry name" value="MOCOS_middle"/>
</dbReference>
<dbReference type="InterPro" id="IPR011037">
    <property type="entry name" value="Pyrv_Knase-like_insert_dom_sf"/>
</dbReference>
<dbReference type="EMBL" id="BSBI01000002">
    <property type="protein sequence ID" value="GLF94043.1"/>
    <property type="molecule type" value="Genomic_DNA"/>
</dbReference>
<protein>
    <submittedName>
        <fullName evidence="2">MOSC domain-containing protein</fullName>
    </submittedName>
</protein>
<dbReference type="Pfam" id="PF03473">
    <property type="entry name" value="MOSC"/>
    <property type="match status" value="1"/>
</dbReference>
<keyword evidence="3" id="KW-1185">Reference proteome</keyword>
<dbReference type="Pfam" id="PF03476">
    <property type="entry name" value="MOSC_N"/>
    <property type="match status" value="1"/>
</dbReference>
<evidence type="ECO:0000313" key="2">
    <source>
        <dbReference type="EMBL" id="GLF94043.1"/>
    </source>
</evidence>
<evidence type="ECO:0000313" key="3">
    <source>
        <dbReference type="Proteomes" id="UP001291653"/>
    </source>
</evidence>
<dbReference type="SUPFAM" id="SSF141673">
    <property type="entry name" value="MOSC N-terminal domain-like"/>
    <property type="match status" value="1"/>
</dbReference>
<comment type="caution">
    <text evidence="2">The sequence shown here is derived from an EMBL/GenBank/DDBJ whole genome shotgun (WGS) entry which is preliminary data.</text>
</comment>
<evidence type="ECO:0000259" key="1">
    <source>
        <dbReference type="PROSITE" id="PS51340"/>
    </source>
</evidence>
<name>A0ABQ5NV65_9ACTN</name>
<dbReference type="SUPFAM" id="SSF50800">
    <property type="entry name" value="PK beta-barrel domain-like"/>
    <property type="match status" value="1"/>
</dbReference>
<dbReference type="PANTHER" id="PTHR14237:SF19">
    <property type="entry name" value="MITOCHONDRIAL AMIDOXIME REDUCING COMPONENT 1"/>
    <property type="match status" value="1"/>
</dbReference>
<dbReference type="PANTHER" id="PTHR14237">
    <property type="entry name" value="MOLYBDOPTERIN COFACTOR SULFURASE MOSC"/>
    <property type="match status" value="1"/>
</dbReference>